<evidence type="ECO:0000313" key="3">
    <source>
        <dbReference type="Proteomes" id="UP000799439"/>
    </source>
</evidence>
<dbReference type="PANTHER" id="PTHR35394:SF5">
    <property type="entry name" value="DUF3176 DOMAIN-CONTAINING PROTEIN"/>
    <property type="match status" value="1"/>
</dbReference>
<name>A0A9P4MFK5_9PEZI</name>
<gene>
    <name evidence="2" type="ORF">K461DRAFT_298124</name>
</gene>
<evidence type="ECO:0000313" key="2">
    <source>
        <dbReference type="EMBL" id="KAF2148019.1"/>
    </source>
</evidence>
<proteinExistence type="predicted"/>
<feature type="transmembrane region" description="Helical" evidence="1">
    <location>
        <begin position="279"/>
        <end position="301"/>
    </location>
</feature>
<protein>
    <submittedName>
        <fullName evidence="2">Uncharacterized protein</fullName>
    </submittedName>
</protein>
<keyword evidence="1" id="KW-0472">Membrane</keyword>
<reference evidence="2" key="1">
    <citation type="journal article" date="2020" name="Stud. Mycol.">
        <title>101 Dothideomycetes genomes: a test case for predicting lifestyles and emergence of pathogens.</title>
        <authorList>
            <person name="Haridas S."/>
            <person name="Albert R."/>
            <person name="Binder M."/>
            <person name="Bloem J."/>
            <person name="Labutti K."/>
            <person name="Salamov A."/>
            <person name="Andreopoulos B."/>
            <person name="Baker S."/>
            <person name="Barry K."/>
            <person name="Bills G."/>
            <person name="Bluhm B."/>
            <person name="Cannon C."/>
            <person name="Castanera R."/>
            <person name="Culley D."/>
            <person name="Daum C."/>
            <person name="Ezra D."/>
            <person name="Gonzalez J."/>
            <person name="Henrissat B."/>
            <person name="Kuo A."/>
            <person name="Liang C."/>
            <person name="Lipzen A."/>
            <person name="Lutzoni F."/>
            <person name="Magnuson J."/>
            <person name="Mondo S."/>
            <person name="Nolan M."/>
            <person name="Ohm R."/>
            <person name="Pangilinan J."/>
            <person name="Park H.-J."/>
            <person name="Ramirez L."/>
            <person name="Alfaro M."/>
            <person name="Sun H."/>
            <person name="Tritt A."/>
            <person name="Yoshinaga Y."/>
            <person name="Zwiers L.-H."/>
            <person name="Turgeon B."/>
            <person name="Goodwin S."/>
            <person name="Spatafora J."/>
            <person name="Crous P."/>
            <person name="Grigoriev I."/>
        </authorList>
    </citation>
    <scope>NUCLEOTIDE SEQUENCE</scope>
    <source>
        <strain evidence="2">CBS 260.36</strain>
    </source>
</reference>
<dbReference type="EMBL" id="ML996094">
    <property type="protein sequence ID" value="KAF2148019.1"/>
    <property type="molecule type" value="Genomic_DNA"/>
</dbReference>
<dbReference type="PANTHER" id="PTHR35394">
    <property type="entry name" value="DUF3176 DOMAIN-CONTAINING PROTEIN"/>
    <property type="match status" value="1"/>
</dbReference>
<keyword evidence="3" id="KW-1185">Reference proteome</keyword>
<keyword evidence="1" id="KW-1133">Transmembrane helix</keyword>
<organism evidence="2 3">
    <name type="scientific">Myriangium duriaei CBS 260.36</name>
    <dbReference type="NCBI Taxonomy" id="1168546"/>
    <lineage>
        <taxon>Eukaryota</taxon>
        <taxon>Fungi</taxon>
        <taxon>Dikarya</taxon>
        <taxon>Ascomycota</taxon>
        <taxon>Pezizomycotina</taxon>
        <taxon>Dothideomycetes</taxon>
        <taxon>Dothideomycetidae</taxon>
        <taxon>Myriangiales</taxon>
        <taxon>Myriangiaceae</taxon>
        <taxon>Myriangium</taxon>
    </lineage>
</organism>
<accession>A0A9P4MFK5</accession>
<keyword evidence="1" id="KW-0812">Transmembrane</keyword>
<dbReference type="OrthoDB" id="5242705at2759"/>
<comment type="caution">
    <text evidence="2">The sequence shown here is derived from an EMBL/GenBank/DDBJ whole genome shotgun (WGS) entry which is preliminary data.</text>
</comment>
<sequence>MEIAAATYSGTVADDHLPPHAQCSVGECTWPPTPSLAICGACERSNFAIDTCSENSCNYTLASGLMVLLGTNAAYENSLIPGFQAVSSPDGHIFNHTFFNRLFIAHFELFGVPYHPSVTFNASSAINTECALWFCMNVYNASVESNEYHEAILSSFHDLDPPLTDDRIRSEFHFSSLPSSLDADNQTHFTVQGDSFSDMLDFIGNFFEGTASLWKGDKGAWVRGYDSALVLGMWKGSEDPEGWITGLAGSLSNTVRSMNPISRSQYQGTSYELSIVIRWTWLVFPIALILSTFVLLVLVILRTASSQVASWKGDPLALLLFEVDERTKHVAGYGIGNAQGILKSIGNKTVTMTQGNGGLIKFKAC</sequence>
<dbReference type="AlphaFoldDB" id="A0A9P4MFK5"/>
<dbReference type="Proteomes" id="UP000799439">
    <property type="component" value="Unassembled WGS sequence"/>
</dbReference>
<evidence type="ECO:0000256" key="1">
    <source>
        <dbReference type="SAM" id="Phobius"/>
    </source>
</evidence>